<keyword evidence="5 7" id="KW-0472">Membrane</keyword>
<dbReference type="InterPro" id="IPR007593">
    <property type="entry name" value="CD225/Dispanin_fam"/>
</dbReference>
<dbReference type="AlphaFoldDB" id="A0A9F5IYQ6"/>
<dbReference type="RefSeq" id="XP_025023219.1">
    <property type="nucleotide sequence ID" value="XM_025167451.1"/>
</dbReference>
<comment type="subcellular location">
    <subcellularLocation>
        <location evidence="1">Membrane</location>
    </subcellularLocation>
</comment>
<dbReference type="PANTHER" id="PTHR14948:SF44">
    <property type="entry name" value="PROLINE-RICH TRANSMEMBRANE PROTEIN 1-LIKE"/>
    <property type="match status" value="1"/>
</dbReference>
<evidence type="ECO:0000313" key="8">
    <source>
        <dbReference type="Proteomes" id="UP000695026"/>
    </source>
</evidence>
<dbReference type="KEGG" id="pbi:112540787"/>
<organism evidence="8 9">
    <name type="scientific">Python bivittatus</name>
    <name type="common">Burmese python</name>
    <name type="synonym">Python molurus bivittatus</name>
    <dbReference type="NCBI Taxonomy" id="176946"/>
    <lineage>
        <taxon>Eukaryota</taxon>
        <taxon>Metazoa</taxon>
        <taxon>Chordata</taxon>
        <taxon>Craniata</taxon>
        <taxon>Vertebrata</taxon>
        <taxon>Euteleostomi</taxon>
        <taxon>Lepidosauria</taxon>
        <taxon>Squamata</taxon>
        <taxon>Bifurcata</taxon>
        <taxon>Unidentata</taxon>
        <taxon>Episquamata</taxon>
        <taxon>Toxicofera</taxon>
        <taxon>Serpentes</taxon>
        <taxon>Henophidia</taxon>
        <taxon>Pythonidae</taxon>
        <taxon>Python</taxon>
    </lineage>
</organism>
<protein>
    <submittedName>
        <fullName evidence="9">Proline-rich transmembrane protein 1-like</fullName>
    </submittedName>
</protein>
<dbReference type="GeneID" id="112540787"/>
<keyword evidence="4 7" id="KW-1133">Transmembrane helix</keyword>
<comment type="similarity">
    <text evidence="2">Belongs to the CD225/Dispanin family.</text>
</comment>
<accession>A0A9F5IYQ6</accession>
<feature type="transmembrane region" description="Helical" evidence="7">
    <location>
        <begin position="138"/>
        <end position="159"/>
    </location>
</feature>
<keyword evidence="3 7" id="KW-0812">Transmembrane</keyword>
<evidence type="ECO:0000256" key="5">
    <source>
        <dbReference type="ARBA" id="ARBA00023136"/>
    </source>
</evidence>
<evidence type="ECO:0000256" key="2">
    <source>
        <dbReference type="ARBA" id="ARBA00006843"/>
    </source>
</evidence>
<feature type="region of interest" description="Disordered" evidence="6">
    <location>
        <begin position="1"/>
        <end position="38"/>
    </location>
</feature>
<evidence type="ECO:0000256" key="7">
    <source>
        <dbReference type="SAM" id="Phobius"/>
    </source>
</evidence>
<evidence type="ECO:0000256" key="6">
    <source>
        <dbReference type="SAM" id="MobiDB-lite"/>
    </source>
</evidence>
<evidence type="ECO:0000256" key="3">
    <source>
        <dbReference type="ARBA" id="ARBA00022692"/>
    </source>
</evidence>
<dbReference type="GO" id="GO:0016020">
    <property type="term" value="C:membrane"/>
    <property type="evidence" value="ECO:0007669"/>
    <property type="project" value="UniProtKB-SubCell"/>
</dbReference>
<dbReference type="Pfam" id="PF04505">
    <property type="entry name" value="CD225"/>
    <property type="match status" value="1"/>
</dbReference>
<evidence type="ECO:0000256" key="4">
    <source>
        <dbReference type="ARBA" id="ARBA00022989"/>
    </source>
</evidence>
<evidence type="ECO:0000313" key="9">
    <source>
        <dbReference type="RefSeq" id="XP_025023219.1"/>
    </source>
</evidence>
<gene>
    <name evidence="9" type="primary">LOC112540787</name>
</gene>
<dbReference type="PANTHER" id="PTHR14948">
    <property type="entry name" value="NG5"/>
    <property type="match status" value="1"/>
</dbReference>
<dbReference type="Proteomes" id="UP000695026">
    <property type="component" value="Unplaced"/>
</dbReference>
<feature type="compositionally biased region" description="Polar residues" evidence="6">
    <location>
        <begin position="1"/>
        <end position="13"/>
    </location>
</feature>
<feature type="transmembrane region" description="Helical" evidence="7">
    <location>
        <begin position="90"/>
        <end position="112"/>
    </location>
</feature>
<evidence type="ECO:0000256" key="1">
    <source>
        <dbReference type="ARBA" id="ARBA00004370"/>
    </source>
</evidence>
<reference evidence="9" key="1">
    <citation type="submission" date="2025-08" db="UniProtKB">
        <authorList>
            <consortium name="RefSeq"/>
        </authorList>
    </citation>
    <scope>IDENTIFICATION</scope>
    <source>
        <tissue evidence="9">Liver</tissue>
    </source>
</reference>
<dbReference type="Gene3D" id="1.20.1070.10">
    <property type="entry name" value="Rhodopsin 7-helix transmembrane proteins"/>
    <property type="match status" value="1"/>
</dbReference>
<dbReference type="InterPro" id="IPR051423">
    <property type="entry name" value="CD225/Dispanin"/>
</dbReference>
<dbReference type="OrthoDB" id="6083617at2759"/>
<dbReference type="OMA" id="SPYPEQK"/>
<sequence>MMSNPSYETNVSAPPNPSPYPEQKPHEESDPLTMPVGPAPCLGYGAAPAMPPQYQLYQGPPSQQSHQDIFVESQQDVFISPVQATSEPDYLRYSIFTMFCCFLPFGIVAVIYSIKTQESNRRGNYTAARKHSRLARTFGYAAVGAGLILWTLYIILTIIRFRNISD</sequence>
<keyword evidence="8" id="KW-1185">Reference proteome</keyword>
<name>A0A9F5IYQ6_PYTBI</name>
<proteinExistence type="inferred from homology"/>